<dbReference type="Pfam" id="PF02472">
    <property type="entry name" value="ExbD"/>
    <property type="match status" value="1"/>
</dbReference>
<keyword evidence="3" id="KW-0812">Transmembrane</keyword>
<dbReference type="GO" id="GO:0022857">
    <property type="term" value="F:transmembrane transporter activity"/>
    <property type="evidence" value="ECO:0007669"/>
    <property type="project" value="InterPro"/>
</dbReference>
<evidence type="ECO:0008006" key="8">
    <source>
        <dbReference type="Google" id="ProtNLM"/>
    </source>
</evidence>
<accession>A0A382K6H6</accession>
<proteinExistence type="predicted"/>
<dbReference type="GO" id="GO:0005886">
    <property type="term" value="C:plasma membrane"/>
    <property type="evidence" value="ECO:0007669"/>
    <property type="project" value="UniProtKB-SubCell"/>
</dbReference>
<feature type="region of interest" description="Disordered" evidence="6">
    <location>
        <begin position="24"/>
        <end position="44"/>
    </location>
</feature>
<dbReference type="EMBL" id="UINC01078494">
    <property type="protein sequence ID" value="SVC19626.1"/>
    <property type="molecule type" value="Genomic_DNA"/>
</dbReference>
<comment type="subcellular location">
    <subcellularLocation>
        <location evidence="1">Cell membrane</location>
        <topology evidence="1">Single-pass membrane protein</topology>
    </subcellularLocation>
</comment>
<protein>
    <recommendedName>
        <fullName evidence="8">Biopolymer transporter ExbD</fullName>
    </recommendedName>
</protein>
<feature type="non-terminal residue" evidence="7">
    <location>
        <position position="1"/>
    </location>
</feature>
<keyword evidence="4" id="KW-1133">Transmembrane helix</keyword>
<dbReference type="InterPro" id="IPR003400">
    <property type="entry name" value="ExbD"/>
</dbReference>
<dbReference type="PANTHER" id="PTHR30558">
    <property type="entry name" value="EXBD MEMBRANE COMPONENT OF PMF-DRIVEN MACROMOLECULE IMPORT SYSTEM"/>
    <property type="match status" value="1"/>
</dbReference>
<evidence type="ECO:0000256" key="2">
    <source>
        <dbReference type="ARBA" id="ARBA00022475"/>
    </source>
</evidence>
<sequence length="125" mass="14007">ATSDIAFILIVFFLVCASVEPDKGRAQTLPRSEPEPQKNKQSQNIEVELTRDAVIMNGNPLPKETFTKTIILKLADKTREEDKIVAVKSRKEVPYSHWMDVTGIIEDAGGVITLQLEEEQTVQVQ</sequence>
<dbReference type="PANTHER" id="PTHR30558:SF3">
    <property type="entry name" value="BIOPOLYMER TRANSPORT PROTEIN EXBD-RELATED"/>
    <property type="match status" value="1"/>
</dbReference>
<evidence type="ECO:0000256" key="5">
    <source>
        <dbReference type="ARBA" id="ARBA00023136"/>
    </source>
</evidence>
<keyword evidence="2" id="KW-1003">Cell membrane</keyword>
<organism evidence="7">
    <name type="scientific">marine metagenome</name>
    <dbReference type="NCBI Taxonomy" id="408172"/>
    <lineage>
        <taxon>unclassified sequences</taxon>
        <taxon>metagenomes</taxon>
        <taxon>ecological metagenomes</taxon>
    </lineage>
</organism>
<keyword evidence="5" id="KW-0472">Membrane</keyword>
<evidence type="ECO:0000313" key="7">
    <source>
        <dbReference type="EMBL" id="SVC19626.1"/>
    </source>
</evidence>
<gene>
    <name evidence="7" type="ORF">METZ01_LOCUS272480</name>
</gene>
<reference evidence="7" key="1">
    <citation type="submission" date="2018-05" db="EMBL/GenBank/DDBJ databases">
        <authorList>
            <person name="Lanie J.A."/>
            <person name="Ng W.-L."/>
            <person name="Kazmierczak K.M."/>
            <person name="Andrzejewski T.M."/>
            <person name="Davidsen T.M."/>
            <person name="Wayne K.J."/>
            <person name="Tettelin H."/>
            <person name="Glass J.I."/>
            <person name="Rusch D."/>
            <person name="Podicherti R."/>
            <person name="Tsui H.-C.T."/>
            <person name="Winkler M.E."/>
        </authorList>
    </citation>
    <scope>NUCLEOTIDE SEQUENCE</scope>
</reference>
<name>A0A382K6H6_9ZZZZ</name>
<evidence type="ECO:0000256" key="3">
    <source>
        <dbReference type="ARBA" id="ARBA00022692"/>
    </source>
</evidence>
<evidence type="ECO:0000256" key="1">
    <source>
        <dbReference type="ARBA" id="ARBA00004162"/>
    </source>
</evidence>
<evidence type="ECO:0000256" key="4">
    <source>
        <dbReference type="ARBA" id="ARBA00022989"/>
    </source>
</evidence>
<evidence type="ECO:0000256" key="6">
    <source>
        <dbReference type="SAM" id="MobiDB-lite"/>
    </source>
</evidence>
<dbReference type="AlphaFoldDB" id="A0A382K6H6"/>